<dbReference type="PANTHER" id="PTHR11575:SF48">
    <property type="entry name" value="5'-NUCLEOTIDASE"/>
    <property type="match status" value="1"/>
</dbReference>
<dbReference type="InterPro" id="IPR036907">
    <property type="entry name" value="5'-Nucleotdase_C_sf"/>
</dbReference>
<feature type="domain" description="5'-Nucleotidase C-terminal" evidence="4">
    <location>
        <begin position="313"/>
        <end position="459"/>
    </location>
</feature>
<gene>
    <name evidence="5" type="ORF">CU669_06265</name>
</gene>
<keyword evidence="2" id="KW-0547">Nucleotide-binding</keyword>
<name>A0A364P1D9_9PROT</name>
<dbReference type="InterPro" id="IPR008334">
    <property type="entry name" value="5'-Nucleotdase_C"/>
</dbReference>
<dbReference type="Pfam" id="PF00149">
    <property type="entry name" value="Metallophos"/>
    <property type="match status" value="1"/>
</dbReference>
<keyword evidence="1 2" id="KW-0732">Signal</keyword>
<dbReference type="GO" id="GO:0000166">
    <property type="term" value="F:nucleotide binding"/>
    <property type="evidence" value="ECO:0007669"/>
    <property type="project" value="UniProtKB-KW"/>
</dbReference>
<keyword evidence="6" id="KW-1185">Reference proteome</keyword>
<comment type="caution">
    <text evidence="5">The sequence shown here is derived from an EMBL/GenBank/DDBJ whole genome shotgun (WGS) entry which is preliminary data.</text>
</comment>
<dbReference type="Pfam" id="PF02872">
    <property type="entry name" value="5_nucleotid_C"/>
    <property type="match status" value="1"/>
</dbReference>
<dbReference type="EMBL" id="PGTO01000003">
    <property type="protein sequence ID" value="RAU22977.1"/>
    <property type="molecule type" value="Genomic_DNA"/>
</dbReference>
<sequence>MGKGVLIGVMALLWAGSAMAEQVRLTFLHVNDIYEYRPVGGQGGLAELMTRLDEKRASVANPVFTFGGDLLSPSLASNITKGAHLIEFFNALAPAAAVPGNHEFDFGAANFAVRIGESRFPWIGSNVLGSDGKPFGGMLASLLTEIGGVKLGFLGVLTSQTSRMSSADGVTFADEKSTALAMAQELRNRGAEVVIALTHQDMDEDRRLALKARGIDLILGGHDHDPISYKEDGALVVKAGHDAQFLAEVEMLVDRPDPGKTGPTTVTPLSWRFTRVAGAPPSPKLAGLAARVDALLGDALEAPLATLTTAMDSRTGAVRGDESAIGNLFADALRAHFKADMALINGGGLRGNRQYEPGTVLTRRDILAEMPFGNAVMALDITGKQMLAALEHGLSAVAAKAGRFPQVSGLAVTYDSTKPVGSRVISALVNGKPLEPRRVYRLATTDYLGNGGDDYKVLTEATVVVDASGGPLLANVVTDYLTTQKTVAPKVEGRVVAVR</sequence>
<dbReference type="Gene3D" id="3.60.21.10">
    <property type="match status" value="1"/>
</dbReference>
<evidence type="ECO:0000313" key="6">
    <source>
        <dbReference type="Proteomes" id="UP000251075"/>
    </source>
</evidence>
<dbReference type="Gene3D" id="3.90.780.10">
    <property type="entry name" value="5'-Nucleotidase, C-terminal domain"/>
    <property type="match status" value="1"/>
</dbReference>
<comment type="similarity">
    <text evidence="2">Belongs to the 5'-nucleotidase family.</text>
</comment>
<dbReference type="GO" id="GO:0016787">
    <property type="term" value="F:hydrolase activity"/>
    <property type="evidence" value="ECO:0007669"/>
    <property type="project" value="UniProtKB-KW"/>
</dbReference>
<dbReference type="SUPFAM" id="SSF56300">
    <property type="entry name" value="Metallo-dependent phosphatases"/>
    <property type="match status" value="1"/>
</dbReference>
<reference evidence="5 6" key="1">
    <citation type="submission" date="2017-11" db="EMBL/GenBank/DDBJ databases">
        <title>Draft genome sequence of magnetotactic bacterium Magnetospirillum kuznetsovii LBB-42.</title>
        <authorList>
            <person name="Grouzdev D.S."/>
            <person name="Rysina M.S."/>
            <person name="Baslerov R.V."/>
            <person name="Koziaeva V."/>
        </authorList>
    </citation>
    <scope>NUCLEOTIDE SEQUENCE [LARGE SCALE GENOMIC DNA]</scope>
    <source>
        <strain evidence="5 6">LBB-42</strain>
    </source>
</reference>
<feature type="signal peptide" evidence="2">
    <location>
        <begin position="1"/>
        <end position="20"/>
    </location>
</feature>
<evidence type="ECO:0000256" key="1">
    <source>
        <dbReference type="ARBA" id="ARBA00022729"/>
    </source>
</evidence>
<evidence type="ECO:0000259" key="4">
    <source>
        <dbReference type="Pfam" id="PF02872"/>
    </source>
</evidence>
<dbReference type="SUPFAM" id="SSF55816">
    <property type="entry name" value="5'-nucleotidase (syn. UDP-sugar hydrolase), C-terminal domain"/>
    <property type="match status" value="1"/>
</dbReference>
<dbReference type="InterPro" id="IPR029052">
    <property type="entry name" value="Metallo-depent_PP-like"/>
</dbReference>
<proteinExistence type="inferred from homology"/>
<dbReference type="AlphaFoldDB" id="A0A364P1D9"/>
<dbReference type="InterPro" id="IPR004843">
    <property type="entry name" value="Calcineurin-like_PHP"/>
</dbReference>
<evidence type="ECO:0000259" key="3">
    <source>
        <dbReference type="Pfam" id="PF00149"/>
    </source>
</evidence>
<feature type="chain" id="PRO_5016480881" evidence="2">
    <location>
        <begin position="21"/>
        <end position="499"/>
    </location>
</feature>
<dbReference type="PRINTS" id="PR01607">
    <property type="entry name" value="APYRASEFAMLY"/>
</dbReference>
<dbReference type="GO" id="GO:0009166">
    <property type="term" value="P:nucleotide catabolic process"/>
    <property type="evidence" value="ECO:0007669"/>
    <property type="project" value="InterPro"/>
</dbReference>
<evidence type="ECO:0000256" key="2">
    <source>
        <dbReference type="RuleBase" id="RU362119"/>
    </source>
</evidence>
<organism evidence="5 6">
    <name type="scientific">Paramagnetospirillum kuznetsovii</name>
    <dbReference type="NCBI Taxonomy" id="2053833"/>
    <lineage>
        <taxon>Bacteria</taxon>
        <taxon>Pseudomonadati</taxon>
        <taxon>Pseudomonadota</taxon>
        <taxon>Alphaproteobacteria</taxon>
        <taxon>Rhodospirillales</taxon>
        <taxon>Magnetospirillaceae</taxon>
        <taxon>Paramagnetospirillum</taxon>
    </lineage>
</organism>
<dbReference type="InterPro" id="IPR006179">
    <property type="entry name" value="5_nucleotidase/apyrase"/>
</dbReference>
<dbReference type="OrthoDB" id="5469761at2"/>
<keyword evidence="2" id="KW-0378">Hydrolase</keyword>
<protein>
    <submittedName>
        <fullName evidence="5">Bifunctional metallophosphatase/5'-nucleotidase</fullName>
    </submittedName>
</protein>
<accession>A0A364P1D9</accession>
<dbReference type="Proteomes" id="UP000251075">
    <property type="component" value="Unassembled WGS sequence"/>
</dbReference>
<feature type="domain" description="Calcineurin-like phosphoesterase" evidence="3">
    <location>
        <begin position="26"/>
        <end position="226"/>
    </location>
</feature>
<dbReference type="PANTHER" id="PTHR11575">
    <property type="entry name" value="5'-NUCLEOTIDASE-RELATED"/>
    <property type="match status" value="1"/>
</dbReference>
<evidence type="ECO:0000313" key="5">
    <source>
        <dbReference type="EMBL" id="RAU22977.1"/>
    </source>
</evidence>